<proteinExistence type="predicted"/>
<organism evidence="4 5">
    <name type="scientific">Malassezia obtusa</name>
    <dbReference type="NCBI Taxonomy" id="76774"/>
    <lineage>
        <taxon>Eukaryota</taxon>
        <taxon>Fungi</taxon>
        <taxon>Dikarya</taxon>
        <taxon>Basidiomycota</taxon>
        <taxon>Ustilaginomycotina</taxon>
        <taxon>Malasseziomycetes</taxon>
        <taxon>Malasseziales</taxon>
        <taxon>Malasseziaceae</taxon>
        <taxon>Malassezia</taxon>
    </lineage>
</organism>
<feature type="compositionally biased region" description="Basic and acidic residues" evidence="1">
    <location>
        <begin position="477"/>
        <end position="487"/>
    </location>
</feature>
<dbReference type="Gene3D" id="3.60.21.70">
    <property type="entry name" value="PhoD-like phosphatase"/>
    <property type="match status" value="1"/>
</dbReference>
<dbReference type="Pfam" id="PF09423">
    <property type="entry name" value="PhoD"/>
    <property type="match status" value="1"/>
</dbReference>
<dbReference type="PANTHER" id="PTHR43606">
    <property type="entry name" value="PHOSPHATASE, PUTATIVE (AFU_ORTHOLOGUE AFUA_6G08710)-RELATED"/>
    <property type="match status" value="1"/>
</dbReference>
<name>A0AAF0DXT1_9BASI</name>
<sequence>MTAAKSKAGRTDAPAAKKQEPNKEKQPKDEKTPDDQKNDEDALRTPADLARDVPHDAKHLLREPRLACATLGLQTVASILFRLVVFVFLRIIPGGLGFYAIHCYAAYLIAWVLYELSLSARKLDAPLPDARNLGLAALLGRSTRNRCVNLVQFGLHTLLFLLFLDSYFSPYMFPSYRDAHLRFARMGALSPNSATLHVRYPHPLPPMDGLWENDIEGDVLQDASQLEAPVRVVWRSAPESEASPVDALRSGTALRNARRWERGPLLHLTEDTDWTATATLKDLWPATRYEWRLAFVHNNTFAPLPERPVSFVTWPDPRLSAYLKTKAQDKHEDPAPLDNPNHFKFATISCVKPDFPYNPAQFWGWNWLLKMMGIGDQVGGIAQRNRIRGFDLMADRLVKGNRAGIRFLLELGDLIYADVPRYEGPGIAAYRKLYRNLFASKSFQRVFSRIPILGMYDDHEIVNNWSGGGYGPEDSSPDERTTRDYAKHPSPPPGLPGGIQAWAEYVGNANPPSMDEGEHYYSFGYGDTAFFVMDTRKHRVHPSYPGEERTTLGMKQRSALLHWLHEVNHTSTFKFLVSSVPFTSLWGGPLDFDGRKDGWSAYPEERRQLLDVIQYVPNVIILSGDRHEFASVSFRDSVVEFSTSPLSMFYIPVRTLSQDHSIDPPGEELLLKYLPDGNHKWTEMEVDTRDPAEPVLRVNVMVDGKEAWRLTVMGRSVRRPQGALGSLAKSLMELLGFRNLRWFD</sequence>
<gene>
    <name evidence="4" type="ORF">MOBT1_000610</name>
</gene>
<feature type="domain" description="PhoD-like phosphatase metallophosphatase" evidence="3">
    <location>
        <begin position="407"/>
        <end position="656"/>
    </location>
</feature>
<feature type="region of interest" description="Disordered" evidence="1">
    <location>
        <begin position="1"/>
        <end position="48"/>
    </location>
</feature>
<keyword evidence="4" id="KW-0378">Hydrolase</keyword>
<dbReference type="InterPro" id="IPR038607">
    <property type="entry name" value="PhoD-like_sf"/>
</dbReference>
<evidence type="ECO:0000259" key="3">
    <source>
        <dbReference type="Pfam" id="PF09423"/>
    </source>
</evidence>
<evidence type="ECO:0000313" key="5">
    <source>
        <dbReference type="Proteomes" id="UP001214603"/>
    </source>
</evidence>
<feature type="transmembrane region" description="Helical" evidence="2">
    <location>
        <begin position="66"/>
        <end position="89"/>
    </location>
</feature>
<dbReference type="EC" id="3.1.3.1" evidence="4"/>
<feature type="transmembrane region" description="Helical" evidence="2">
    <location>
        <begin position="147"/>
        <end position="168"/>
    </location>
</feature>
<keyword evidence="2" id="KW-0472">Membrane</keyword>
<dbReference type="AlphaFoldDB" id="A0AAF0DXT1"/>
<reference evidence="4" key="1">
    <citation type="submission" date="2023-03" db="EMBL/GenBank/DDBJ databases">
        <title>Mating type loci evolution in Malassezia.</title>
        <authorList>
            <person name="Coelho M.A."/>
        </authorList>
    </citation>
    <scope>NUCLEOTIDE SEQUENCE</scope>
    <source>
        <strain evidence="4">CBS 7876</strain>
    </source>
</reference>
<feature type="transmembrane region" description="Helical" evidence="2">
    <location>
        <begin position="95"/>
        <end position="114"/>
    </location>
</feature>
<evidence type="ECO:0000256" key="1">
    <source>
        <dbReference type="SAM" id="MobiDB-lite"/>
    </source>
</evidence>
<dbReference type="EMBL" id="CP119934">
    <property type="protein sequence ID" value="WFD01929.1"/>
    <property type="molecule type" value="Genomic_DNA"/>
</dbReference>
<dbReference type="Proteomes" id="UP001214603">
    <property type="component" value="Chromosome 1"/>
</dbReference>
<dbReference type="InterPro" id="IPR029052">
    <property type="entry name" value="Metallo-depent_PP-like"/>
</dbReference>
<keyword evidence="5" id="KW-1185">Reference proteome</keyword>
<keyword evidence="2" id="KW-0812">Transmembrane</keyword>
<dbReference type="GO" id="GO:0004035">
    <property type="term" value="F:alkaline phosphatase activity"/>
    <property type="evidence" value="ECO:0007669"/>
    <property type="project" value="UniProtKB-EC"/>
</dbReference>
<accession>A0AAF0DXT1</accession>
<dbReference type="InterPro" id="IPR018946">
    <property type="entry name" value="PhoD-like_MPP"/>
</dbReference>
<feature type="compositionally biased region" description="Basic and acidic residues" evidence="1">
    <location>
        <begin position="15"/>
        <end position="48"/>
    </location>
</feature>
<dbReference type="SUPFAM" id="SSF56300">
    <property type="entry name" value="Metallo-dependent phosphatases"/>
    <property type="match status" value="1"/>
</dbReference>
<evidence type="ECO:0000313" key="4">
    <source>
        <dbReference type="EMBL" id="WFD01929.1"/>
    </source>
</evidence>
<evidence type="ECO:0000256" key="2">
    <source>
        <dbReference type="SAM" id="Phobius"/>
    </source>
</evidence>
<feature type="region of interest" description="Disordered" evidence="1">
    <location>
        <begin position="466"/>
        <end position="494"/>
    </location>
</feature>
<keyword evidence="2" id="KW-1133">Transmembrane helix</keyword>
<dbReference type="CDD" id="cd07389">
    <property type="entry name" value="MPP_PhoD"/>
    <property type="match status" value="1"/>
</dbReference>
<protein>
    <submittedName>
        <fullName evidence="4">Alkaline phosphatase</fullName>
        <ecNumber evidence="4">3.1.3.1</ecNumber>
    </submittedName>
</protein>
<dbReference type="InterPro" id="IPR052900">
    <property type="entry name" value="Phospholipid_Metab_Enz"/>
</dbReference>
<dbReference type="PANTHER" id="PTHR43606:SF2">
    <property type="entry name" value="ALKALINE PHOSPHATASE FAMILY PROTEIN (AFU_ORTHOLOGUE AFUA_5G03860)"/>
    <property type="match status" value="1"/>
</dbReference>